<dbReference type="RefSeq" id="WP_204402757.1">
    <property type="nucleotide sequence ID" value="NZ_JAFBEE010000013.1"/>
</dbReference>
<dbReference type="PANTHER" id="PTHR31901:SF9">
    <property type="entry name" value="GH3 DOMAIN-CONTAINING PROTEIN"/>
    <property type="match status" value="1"/>
</dbReference>
<sequence>MVTLEEMLRREEFDKIWEKYCGFLDLTLPEFMQIQERLLMEQIELLSRCELGQTIMGEKVKPKTIEEFREMVPLTTYEDYADILLNKRVDALPSKPMYWIKTTWKGGTHEIKLAPYSDSMIEEHTKAFLASLILSTSRKKGDFSLREKDKFLYGMAPLPYLTGLAPYGVRNEIDFEYLPSIEEAEYLGFEERNKVGFQLALSKGADLFFGLSSVLVKIGEDFASGSKVGGRGLSTLKTANARMLYKLFRAFIKKNIKKETILPKDLWDFKGILCAGTDTHAFKEKIEYYWGKKPLEIYGGTEIATVATETWGDGGLTFFPDVNFLEFIPEKDSLRSLQDKNYVPKTLLINEIQANQRYEIVVTKFRGGAFVRYRVGDIIECVSLENDAYKIKLPQVRFVDRISNVIDLAGFTRITKATIDKAVEVGKLPVKDWVASKQYDAKEPVLHVYMEMLDSDINLNDVKNILNESLRQSDSDYRDIQMMLGRDPLRVTLLPRDSFNNFSKKSSNMILKMNPSKETIDLLQNCC</sequence>
<dbReference type="Pfam" id="PF03321">
    <property type="entry name" value="GH3"/>
    <property type="match status" value="1"/>
</dbReference>
<dbReference type="InterPro" id="IPR004993">
    <property type="entry name" value="GH3"/>
</dbReference>
<proteinExistence type="predicted"/>
<dbReference type="PANTHER" id="PTHR31901">
    <property type="entry name" value="GH3 DOMAIN-CONTAINING PROTEIN"/>
    <property type="match status" value="1"/>
</dbReference>
<evidence type="ECO:0000313" key="2">
    <source>
        <dbReference type="EMBL" id="MBM7615486.1"/>
    </source>
</evidence>
<gene>
    <name evidence="2" type="ORF">JOC73_002056</name>
</gene>
<feature type="domain" description="GH3 middle" evidence="1">
    <location>
        <begin position="317"/>
        <end position="401"/>
    </location>
</feature>
<reference evidence="2 3" key="1">
    <citation type="submission" date="2021-01" db="EMBL/GenBank/DDBJ databases">
        <title>Genomic Encyclopedia of Type Strains, Phase IV (KMG-IV): sequencing the most valuable type-strain genomes for metagenomic binning, comparative biology and taxonomic classification.</title>
        <authorList>
            <person name="Goeker M."/>
        </authorList>
    </citation>
    <scope>NUCLEOTIDE SEQUENCE [LARGE SCALE GENOMIC DNA]</scope>
    <source>
        <strain evidence="2 3">DSM 25890</strain>
    </source>
</reference>
<name>A0ABS2NRN0_9FIRM</name>
<dbReference type="Gene3D" id="3.40.50.12780">
    <property type="entry name" value="N-terminal domain of ligase-like"/>
    <property type="match status" value="1"/>
</dbReference>
<dbReference type="EMBL" id="JAFBEE010000013">
    <property type="protein sequence ID" value="MBM7615486.1"/>
    <property type="molecule type" value="Genomic_DNA"/>
</dbReference>
<evidence type="ECO:0000259" key="1">
    <source>
        <dbReference type="Pfam" id="PF23571"/>
    </source>
</evidence>
<accession>A0ABS2NRN0</accession>
<organism evidence="2 3">
    <name type="scientific">Alkaliphilus hydrothermalis</name>
    <dbReference type="NCBI Taxonomy" id="1482730"/>
    <lineage>
        <taxon>Bacteria</taxon>
        <taxon>Bacillati</taxon>
        <taxon>Bacillota</taxon>
        <taxon>Clostridia</taxon>
        <taxon>Peptostreptococcales</taxon>
        <taxon>Natronincolaceae</taxon>
        <taxon>Alkaliphilus</taxon>
    </lineage>
</organism>
<protein>
    <recommendedName>
        <fullName evidence="1">GH3 middle domain-containing protein</fullName>
    </recommendedName>
</protein>
<keyword evidence="3" id="KW-1185">Reference proteome</keyword>
<dbReference type="Pfam" id="PF23571">
    <property type="entry name" value="GH3_M"/>
    <property type="match status" value="1"/>
</dbReference>
<comment type="caution">
    <text evidence="2">The sequence shown here is derived from an EMBL/GenBank/DDBJ whole genome shotgun (WGS) entry which is preliminary data.</text>
</comment>
<dbReference type="InterPro" id="IPR042099">
    <property type="entry name" value="ANL_N_sf"/>
</dbReference>
<dbReference type="Proteomes" id="UP001314796">
    <property type="component" value="Unassembled WGS sequence"/>
</dbReference>
<dbReference type="InterPro" id="IPR055377">
    <property type="entry name" value="GH3_M"/>
</dbReference>
<evidence type="ECO:0000313" key="3">
    <source>
        <dbReference type="Proteomes" id="UP001314796"/>
    </source>
</evidence>